<protein>
    <recommendedName>
        <fullName evidence="4">C2H2-type domain-containing protein</fullName>
    </recommendedName>
</protein>
<proteinExistence type="predicted"/>
<feature type="region of interest" description="Disordered" evidence="1">
    <location>
        <begin position="323"/>
        <end position="399"/>
    </location>
</feature>
<evidence type="ECO:0008006" key="4">
    <source>
        <dbReference type="Google" id="ProtNLM"/>
    </source>
</evidence>
<gene>
    <name evidence="2" type="ORF">BaRGS_00028196</name>
</gene>
<evidence type="ECO:0000313" key="3">
    <source>
        <dbReference type="Proteomes" id="UP001519460"/>
    </source>
</evidence>
<evidence type="ECO:0000256" key="1">
    <source>
        <dbReference type="SAM" id="MobiDB-lite"/>
    </source>
</evidence>
<dbReference type="EMBL" id="JACVVK020000279">
    <property type="protein sequence ID" value="KAK7480534.1"/>
    <property type="molecule type" value="Genomic_DNA"/>
</dbReference>
<reference evidence="2 3" key="1">
    <citation type="journal article" date="2023" name="Sci. Data">
        <title>Genome assembly of the Korean intertidal mud-creeper Batillaria attramentaria.</title>
        <authorList>
            <person name="Patra A.K."/>
            <person name="Ho P.T."/>
            <person name="Jun S."/>
            <person name="Lee S.J."/>
            <person name="Kim Y."/>
            <person name="Won Y.J."/>
        </authorList>
    </citation>
    <scope>NUCLEOTIDE SEQUENCE [LARGE SCALE GENOMIC DNA]</scope>
    <source>
        <strain evidence="2">Wonlab-2016</strain>
    </source>
</reference>
<evidence type="ECO:0000313" key="2">
    <source>
        <dbReference type="EMBL" id="KAK7480534.1"/>
    </source>
</evidence>
<comment type="caution">
    <text evidence="2">The sequence shown here is derived from an EMBL/GenBank/DDBJ whole genome shotgun (WGS) entry which is preliminary data.</text>
</comment>
<feature type="compositionally biased region" description="Basic and acidic residues" evidence="1">
    <location>
        <begin position="334"/>
        <end position="344"/>
    </location>
</feature>
<organism evidence="2 3">
    <name type="scientific">Batillaria attramentaria</name>
    <dbReference type="NCBI Taxonomy" id="370345"/>
    <lineage>
        <taxon>Eukaryota</taxon>
        <taxon>Metazoa</taxon>
        <taxon>Spiralia</taxon>
        <taxon>Lophotrochozoa</taxon>
        <taxon>Mollusca</taxon>
        <taxon>Gastropoda</taxon>
        <taxon>Caenogastropoda</taxon>
        <taxon>Sorbeoconcha</taxon>
        <taxon>Cerithioidea</taxon>
        <taxon>Batillariidae</taxon>
        <taxon>Batillaria</taxon>
    </lineage>
</organism>
<dbReference type="AlphaFoldDB" id="A0ABD0K0B5"/>
<dbReference type="Proteomes" id="UP001519460">
    <property type="component" value="Unassembled WGS sequence"/>
</dbReference>
<name>A0ABD0K0B5_9CAEN</name>
<feature type="non-terminal residue" evidence="2">
    <location>
        <position position="1"/>
    </location>
</feature>
<accession>A0ABD0K0B5</accession>
<keyword evidence="3" id="KW-1185">Reference proteome</keyword>
<feature type="compositionally biased region" description="Basic and acidic residues" evidence="1">
    <location>
        <begin position="372"/>
        <end position="381"/>
    </location>
</feature>
<sequence>AEQRRREYQLPRRPLEATLIIMRSRGRGRFRGRGRRRHSGTGERGYAVSVDQQSGVSSVCLEKCREILRAQKKCQKLVNGQGCSREVAAGDFIPTDEDQTDVAVGDFIPTDEDQTDVAAGDCILTDEDQTDVAAGDCILTDEDQTDVAVGDFIPTDEDQTDVAAGEFIPTDEDQTDVAAGGFIPPDEDQTDVAAGGFIPLDEDQTDVAAGGFILPDEDQTDVDSIGTKESDDQDVKACSRAGGYESEMYDSSGDEWKPELHTREGFASRVLCVLDTVALAERLMEGKREFENVTVMLIRLMKGNKLFLISSDDQDMKTCSRAGGYESEMYDSSGDERKPEKEKCAASSDEQDAKTCSRAGGYESEMYNSSGDEWKPEKEKCAASTSGDSDSDTKDEKWSRPNYTCAPSGFSIFAKNKKAPRQRRQNPQSKRCRNRFRCPIEGCTGFVTNLKRHFEQVHIQIPTFEAEKIIKDSRGKCKRSYPVYECSEKGCSWKGTRPDKHLVSKAHKYEKHEAKRIAKNLKWAQSVKPNKPALGKNMHTASSLSESFLEWYQSIEGGHFVDSFTDEGKRAEKVKQNKKCQSMVCTVLQTFFGDGPFHKSALESLDMIGRPQRGEKSVVEKLKEGRTWGTVKNYLCAFSHFIVFLEVSKPELVDKTFIPAMKANLKGCLQSVTRFALDEMQHRKIDDRDRVVSFELITQYLKMNVAQTLSESFHVEAEDSDEEIRGNVHRMSMHIMLELALPNGKRAGIFNQMTCSEVRNATPEQDGFVILVAEGKTFRVSGAAGVYCTKSEYQRLCSYMKKNRPLLKPSTEQVFCRRSGDRASVSETGDFLKQAWTDFGTMIMKDVGDMTFTLIRKTLVSKSRKEGVSRETQQDMARHMDHTVGTADKSYDTSTGSKLTARFRQTFNKFHDSVSSDEESFDDGLADVVQSSHFFQDCAQSCAPLCDDLLKSSSPTNLLSRNRAARTKTFGKNDVFTVEDKGRLHRCCSALITKYQSSTCGRGVTRKEILEQIKSAGPNFRDLLKTYTIAQICNRVRCEIRKK</sequence>